<dbReference type="EMBL" id="QJKJ01007854">
    <property type="protein sequence ID" value="RDX81683.1"/>
    <property type="molecule type" value="Genomic_DNA"/>
</dbReference>
<evidence type="ECO:0000313" key="2">
    <source>
        <dbReference type="Proteomes" id="UP000257109"/>
    </source>
</evidence>
<sequence>MNPTILDVVKKEVMKLLAAGIIYPISDSQWVSLVQVVPKKYGMIMVKNQNDELIFNQNSKELAKISNAINVSVGVIDISDVVEVVVVQPPLSSMVQPLHAPVITTNKLQVEQKEKLLQDLKKLGDFYEHLVKHSTLRFLLKKPPEDVTLEMLRWIRRRLPQATTNRSGAKILPLAKWTYLALNPLLTLLNLSNHFFDIIAHYKPKVENHDHSNLRG</sequence>
<feature type="non-terminal residue" evidence="1">
    <location>
        <position position="1"/>
    </location>
</feature>
<evidence type="ECO:0000313" key="1">
    <source>
        <dbReference type="EMBL" id="RDX81683.1"/>
    </source>
</evidence>
<dbReference type="InterPro" id="IPR043502">
    <property type="entry name" value="DNA/RNA_pol_sf"/>
</dbReference>
<name>A0A371FUE5_MUCPR</name>
<dbReference type="Gene3D" id="3.10.10.10">
    <property type="entry name" value="HIV Type 1 Reverse Transcriptase, subunit A, domain 1"/>
    <property type="match status" value="1"/>
</dbReference>
<dbReference type="SUPFAM" id="SSF56672">
    <property type="entry name" value="DNA/RNA polymerases"/>
    <property type="match status" value="1"/>
</dbReference>
<dbReference type="OrthoDB" id="1432245at2759"/>
<keyword evidence="2" id="KW-1185">Reference proteome</keyword>
<reference evidence="1" key="1">
    <citation type="submission" date="2018-05" db="EMBL/GenBank/DDBJ databases">
        <title>Draft genome of Mucuna pruriens seed.</title>
        <authorList>
            <person name="Nnadi N.E."/>
            <person name="Vos R."/>
            <person name="Hasami M.H."/>
            <person name="Devisetty U.K."/>
            <person name="Aguiy J.C."/>
        </authorList>
    </citation>
    <scope>NUCLEOTIDE SEQUENCE [LARGE SCALE GENOMIC DNA]</scope>
    <source>
        <strain evidence="1">JCA_2017</strain>
    </source>
</reference>
<gene>
    <name evidence="1" type="ORF">CR513_37606</name>
</gene>
<accession>A0A371FUE5</accession>
<proteinExistence type="predicted"/>
<dbReference type="AlphaFoldDB" id="A0A371FUE5"/>
<protein>
    <submittedName>
        <fullName evidence="1">Uncharacterized protein</fullName>
    </submittedName>
</protein>
<organism evidence="1 2">
    <name type="scientific">Mucuna pruriens</name>
    <name type="common">Velvet bean</name>
    <name type="synonym">Dolichos pruriens</name>
    <dbReference type="NCBI Taxonomy" id="157652"/>
    <lineage>
        <taxon>Eukaryota</taxon>
        <taxon>Viridiplantae</taxon>
        <taxon>Streptophyta</taxon>
        <taxon>Embryophyta</taxon>
        <taxon>Tracheophyta</taxon>
        <taxon>Spermatophyta</taxon>
        <taxon>Magnoliopsida</taxon>
        <taxon>eudicotyledons</taxon>
        <taxon>Gunneridae</taxon>
        <taxon>Pentapetalae</taxon>
        <taxon>rosids</taxon>
        <taxon>fabids</taxon>
        <taxon>Fabales</taxon>
        <taxon>Fabaceae</taxon>
        <taxon>Papilionoideae</taxon>
        <taxon>50 kb inversion clade</taxon>
        <taxon>NPAAA clade</taxon>
        <taxon>indigoferoid/millettioid clade</taxon>
        <taxon>Phaseoleae</taxon>
        <taxon>Mucuna</taxon>
    </lineage>
</organism>
<dbReference type="Proteomes" id="UP000257109">
    <property type="component" value="Unassembled WGS sequence"/>
</dbReference>
<comment type="caution">
    <text evidence="1">The sequence shown here is derived from an EMBL/GenBank/DDBJ whole genome shotgun (WGS) entry which is preliminary data.</text>
</comment>